<keyword evidence="3" id="KW-1185">Reference proteome</keyword>
<name>A0A812LYP8_SYMPI</name>
<proteinExistence type="predicted"/>
<dbReference type="EMBL" id="CAJNIZ010006335">
    <property type="protein sequence ID" value="CAE7249117.1"/>
    <property type="molecule type" value="Genomic_DNA"/>
</dbReference>
<feature type="non-terminal residue" evidence="2">
    <location>
        <position position="71"/>
    </location>
</feature>
<dbReference type="AlphaFoldDB" id="A0A812LYP8"/>
<gene>
    <name evidence="2" type="ORF">SPIL2461_LOCUS4692</name>
</gene>
<evidence type="ECO:0000313" key="2">
    <source>
        <dbReference type="EMBL" id="CAE7249117.1"/>
    </source>
</evidence>
<feature type="non-terminal residue" evidence="2">
    <location>
        <position position="1"/>
    </location>
</feature>
<keyword evidence="1" id="KW-1133">Transmembrane helix</keyword>
<keyword evidence="1" id="KW-0472">Membrane</keyword>
<comment type="caution">
    <text evidence="2">The sequence shown here is derived from an EMBL/GenBank/DDBJ whole genome shotgun (WGS) entry which is preliminary data.</text>
</comment>
<dbReference type="Proteomes" id="UP000649617">
    <property type="component" value="Unassembled WGS sequence"/>
</dbReference>
<protein>
    <submittedName>
        <fullName evidence="2">Uncharacterized protein</fullName>
    </submittedName>
</protein>
<reference evidence="2" key="1">
    <citation type="submission" date="2021-02" db="EMBL/GenBank/DDBJ databases">
        <authorList>
            <person name="Dougan E. K."/>
            <person name="Rhodes N."/>
            <person name="Thang M."/>
            <person name="Chan C."/>
        </authorList>
    </citation>
    <scope>NUCLEOTIDE SEQUENCE</scope>
</reference>
<evidence type="ECO:0000313" key="3">
    <source>
        <dbReference type="Proteomes" id="UP000649617"/>
    </source>
</evidence>
<keyword evidence="1" id="KW-0812">Transmembrane</keyword>
<accession>A0A812LYP8</accession>
<organism evidence="2 3">
    <name type="scientific">Symbiodinium pilosum</name>
    <name type="common">Dinoflagellate</name>
    <dbReference type="NCBI Taxonomy" id="2952"/>
    <lineage>
        <taxon>Eukaryota</taxon>
        <taxon>Sar</taxon>
        <taxon>Alveolata</taxon>
        <taxon>Dinophyceae</taxon>
        <taxon>Suessiales</taxon>
        <taxon>Symbiodiniaceae</taxon>
        <taxon>Symbiodinium</taxon>
    </lineage>
</organism>
<feature type="transmembrane region" description="Helical" evidence="1">
    <location>
        <begin position="30"/>
        <end position="51"/>
    </location>
</feature>
<sequence>SLRGVMLALAGTPPKSTGSCATSALSRPHVTLLLLCWVMVLWSLGATLGVVETAAQCRLSLKQWSESSRPQ</sequence>
<evidence type="ECO:0000256" key="1">
    <source>
        <dbReference type="SAM" id="Phobius"/>
    </source>
</evidence>